<dbReference type="AlphaFoldDB" id="A0A6A5WM74"/>
<feature type="region of interest" description="Disordered" evidence="1">
    <location>
        <begin position="1"/>
        <end position="41"/>
    </location>
</feature>
<dbReference type="EMBL" id="ML977601">
    <property type="protein sequence ID" value="KAF1998736.1"/>
    <property type="molecule type" value="Genomic_DNA"/>
</dbReference>
<evidence type="ECO:0000313" key="2">
    <source>
        <dbReference type="EMBL" id="KAF1998736.1"/>
    </source>
</evidence>
<evidence type="ECO:0000313" key="3">
    <source>
        <dbReference type="Proteomes" id="UP000799779"/>
    </source>
</evidence>
<organism evidence="2 3">
    <name type="scientific">Amniculicola lignicola CBS 123094</name>
    <dbReference type="NCBI Taxonomy" id="1392246"/>
    <lineage>
        <taxon>Eukaryota</taxon>
        <taxon>Fungi</taxon>
        <taxon>Dikarya</taxon>
        <taxon>Ascomycota</taxon>
        <taxon>Pezizomycotina</taxon>
        <taxon>Dothideomycetes</taxon>
        <taxon>Pleosporomycetidae</taxon>
        <taxon>Pleosporales</taxon>
        <taxon>Amniculicolaceae</taxon>
        <taxon>Amniculicola</taxon>
    </lineage>
</organism>
<dbReference type="Proteomes" id="UP000799779">
    <property type="component" value="Unassembled WGS sequence"/>
</dbReference>
<reference evidence="2" key="1">
    <citation type="journal article" date="2020" name="Stud. Mycol.">
        <title>101 Dothideomycetes genomes: a test case for predicting lifestyles and emergence of pathogens.</title>
        <authorList>
            <person name="Haridas S."/>
            <person name="Albert R."/>
            <person name="Binder M."/>
            <person name="Bloem J."/>
            <person name="Labutti K."/>
            <person name="Salamov A."/>
            <person name="Andreopoulos B."/>
            <person name="Baker S."/>
            <person name="Barry K."/>
            <person name="Bills G."/>
            <person name="Bluhm B."/>
            <person name="Cannon C."/>
            <person name="Castanera R."/>
            <person name="Culley D."/>
            <person name="Daum C."/>
            <person name="Ezra D."/>
            <person name="Gonzalez J."/>
            <person name="Henrissat B."/>
            <person name="Kuo A."/>
            <person name="Liang C."/>
            <person name="Lipzen A."/>
            <person name="Lutzoni F."/>
            <person name="Magnuson J."/>
            <person name="Mondo S."/>
            <person name="Nolan M."/>
            <person name="Ohm R."/>
            <person name="Pangilinan J."/>
            <person name="Park H.-J."/>
            <person name="Ramirez L."/>
            <person name="Alfaro M."/>
            <person name="Sun H."/>
            <person name="Tritt A."/>
            <person name="Yoshinaga Y."/>
            <person name="Zwiers L.-H."/>
            <person name="Turgeon B."/>
            <person name="Goodwin S."/>
            <person name="Spatafora J."/>
            <person name="Crous P."/>
            <person name="Grigoriev I."/>
        </authorList>
    </citation>
    <scope>NUCLEOTIDE SEQUENCE</scope>
    <source>
        <strain evidence="2">CBS 123094</strain>
    </source>
</reference>
<gene>
    <name evidence="2" type="ORF">P154DRAFT_602559</name>
</gene>
<protein>
    <submittedName>
        <fullName evidence="2">Uncharacterized protein</fullName>
    </submittedName>
</protein>
<name>A0A6A5WM74_9PLEO</name>
<sequence>MAGPPSVKPAESASSTGGRSLPGAPPPSLMSRSPTPDLDEQEAVEWPRKCLECCARSHYPVPPACNIHSVHSEKCQPCSNCISMDRVCVAPVRGSEGFERGVRRLVHEMKEGAVSYEGAYLAIKWVAEMVGDWEELEGLMGTTEMKSYVAQVKKSEPQPQW</sequence>
<keyword evidence="3" id="KW-1185">Reference proteome</keyword>
<accession>A0A6A5WM74</accession>
<evidence type="ECO:0000256" key="1">
    <source>
        <dbReference type="SAM" id="MobiDB-lite"/>
    </source>
</evidence>
<proteinExistence type="predicted"/>